<protein>
    <recommendedName>
        <fullName evidence="2">GlcG protein</fullName>
    </recommendedName>
</protein>
<dbReference type="Gene3D" id="3.30.450.150">
    <property type="entry name" value="Haem-degrading domain"/>
    <property type="match status" value="1"/>
</dbReference>
<evidence type="ECO:0008006" key="2">
    <source>
        <dbReference type="Google" id="ProtNLM"/>
    </source>
</evidence>
<dbReference type="InterPro" id="IPR005624">
    <property type="entry name" value="PduO/GlcC-like"/>
</dbReference>
<proteinExistence type="predicted"/>
<dbReference type="EMBL" id="UINC01162376">
    <property type="protein sequence ID" value="SVD62105.1"/>
    <property type="molecule type" value="Genomic_DNA"/>
</dbReference>
<evidence type="ECO:0000313" key="1">
    <source>
        <dbReference type="EMBL" id="SVD62105.1"/>
    </source>
</evidence>
<gene>
    <name evidence="1" type="ORF">METZ01_LOCUS414959</name>
</gene>
<dbReference type="InterPro" id="IPR052517">
    <property type="entry name" value="GlcG_carb_metab_protein"/>
</dbReference>
<dbReference type="SUPFAM" id="SSF143744">
    <property type="entry name" value="GlcG-like"/>
    <property type="match status" value="1"/>
</dbReference>
<sequence length="143" mass="15128">MNKRREKLKLTLSQAEAIISFAKSKMMDLGVKMSLSVTDSRGDLIAMVRSDGASWRTPTISKGKAVAAACFGQSTKELESRASSPIFQAFTVAENGIFIMGQGALPVYQEGELIGAVGASGGTPVEDEEVVAYGISQVGLSYM</sequence>
<dbReference type="Pfam" id="PF03928">
    <property type="entry name" value="HbpS-like"/>
    <property type="match status" value="1"/>
</dbReference>
<dbReference type="PANTHER" id="PTHR34309">
    <property type="entry name" value="SLR1406 PROTEIN"/>
    <property type="match status" value="1"/>
</dbReference>
<dbReference type="PANTHER" id="PTHR34309:SF10">
    <property type="entry name" value="SLR1406 PROTEIN"/>
    <property type="match status" value="1"/>
</dbReference>
<organism evidence="1">
    <name type="scientific">marine metagenome</name>
    <dbReference type="NCBI Taxonomy" id="408172"/>
    <lineage>
        <taxon>unclassified sequences</taxon>
        <taxon>metagenomes</taxon>
        <taxon>ecological metagenomes</taxon>
    </lineage>
</organism>
<accession>A0A382WUN4</accession>
<reference evidence="1" key="1">
    <citation type="submission" date="2018-05" db="EMBL/GenBank/DDBJ databases">
        <authorList>
            <person name="Lanie J.A."/>
            <person name="Ng W.-L."/>
            <person name="Kazmierczak K.M."/>
            <person name="Andrzejewski T.M."/>
            <person name="Davidsen T.M."/>
            <person name="Wayne K.J."/>
            <person name="Tettelin H."/>
            <person name="Glass J.I."/>
            <person name="Rusch D."/>
            <person name="Podicherti R."/>
            <person name="Tsui H.-C.T."/>
            <person name="Winkler M.E."/>
        </authorList>
    </citation>
    <scope>NUCLEOTIDE SEQUENCE</scope>
</reference>
<name>A0A382WUN4_9ZZZZ</name>
<dbReference type="InterPro" id="IPR038084">
    <property type="entry name" value="PduO/GlcC-like_sf"/>
</dbReference>
<dbReference type="AlphaFoldDB" id="A0A382WUN4"/>